<dbReference type="Gene3D" id="3.40.50.10490">
    <property type="entry name" value="Glucose-6-phosphate isomerase like protein, domain 1"/>
    <property type="match status" value="1"/>
</dbReference>
<sequence length="312" mass="34362">MAIRDVLMRGDLALTPSEEKIVKLLLTDYPTSGLGTATSLARRAGVSDPTVIRLVMKLGFDGFADFQARLLAEIESRLHSPLLMMEAKRADQAAASADQAVVITYIQSVINALDKAMTTTPVTTYDRAARIIMEAKGQVMFLGGRFSRHVAGMLASYIYQFRSGVVDMGTLSAQQFDILADMGKRDVLVVFDYRRYQLDVVAFAKQAAARGVKIVLFTDPWLSPVSEYAEATIVSPQEVTSPYDTLGPSIVQMEALVTHILSTISEATHDRIEALEEVRRQNTVTLDSVRDNGRNILDEEPGMRDFPGPKAR</sequence>
<keyword evidence="2" id="KW-0238">DNA-binding</keyword>
<dbReference type="PANTHER" id="PTHR30514:SF18">
    <property type="entry name" value="RPIR-FAMILY TRANSCRIPTIONAL REGULATOR"/>
    <property type="match status" value="1"/>
</dbReference>
<name>A0A256FLH1_9HYPH</name>
<dbReference type="OrthoDB" id="3574600at2"/>
<proteinExistence type="predicted"/>
<dbReference type="RefSeq" id="WP_094575833.1">
    <property type="nucleotide sequence ID" value="NZ_JBHEEL010000008.1"/>
</dbReference>
<feature type="region of interest" description="Disordered" evidence="4">
    <location>
        <begin position="290"/>
        <end position="312"/>
    </location>
</feature>
<dbReference type="Proteomes" id="UP000216345">
    <property type="component" value="Unassembled WGS sequence"/>
</dbReference>
<dbReference type="InterPro" id="IPR047640">
    <property type="entry name" value="RpiR-like"/>
</dbReference>
<evidence type="ECO:0000256" key="2">
    <source>
        <dbReference type="ARBA" id="ARBA00023125"/>
    </source>
</evidence>
<keyword evidence="7" id="KW-1185">Reference proteome</keyword>
<evidence type="ECO:0000256" key="3">
    <source>
        <dbReference type="ARBA" id="ARBA00023163"/>
    </source>
</evidence>
<keyword evidence="1" id="KW-0805">Transcription regulation</keyword>
<feature type="compositionally biased region" description="Basic and acidic residues" evidence="4">
    <location>
        <begin position="290"/>
        <end position="303"/>
    </location>
</feature>
<evidence type="ECO:0000259" key="5">
    <source>
        <dbReference type="PROSITE" id="PS51071"/>
    </source>
</evidence>
<dbReference type="GO" id="GO:0003700">
    <property type="term" value="F:DNA-binding transcription factor activity"/>
    <property type="evidence" value="ECO:0007669"/>
    <property type="project" value="InterPro"/>
</dbReference>
<accession>A0A256FLH1</accession>
<dbReference type="Pfam" id="PF01418">
    <property type="entry name" value="HTH_6"/>
    <property type="match status" value="1"/>
</dbReference>
<dbReference type="PROSITE" id="PS51071">
    <property type="entry name" value="HTH_RPIR"/>
    <property type="match status" value="1"/>
</dbReference>
<evidence type="ECO:0000313" key="7">
    <source>
        <dbReference type="Proteomes" id="UP000216345"/>
    </source>
</evidence>
<dbReference type="InterPro" id="IPR036388">
    <property type="entry name" value="WH-like_DNA-bd_sf"/>
</dbReference>
<dbReference type="InterPro" id="IPR001347">
    <property type="entry name" value="SIS_dom"/>
</dbReference>
<dbReference type="CDD" id="cd05013">
    <property type="entry name" value="SIS_RpiR"/>
    <property type="match status" value="1"/>
</dbReference>
<dbReference type="InterPro" id="IPR009057">
    <property type="entry name" value="Homeodomain-like_sf"/>
</dbReference>
<dbReference type="GO" id="GO:0003677">
    <property type="term" value="F:DNA binding"/>
    <property type="evidence" value="ECO:0007669"/>
    <property type="project" value="UniProtKB-KW"/>
</dbReference>
<dbReference type="SUPFAM" id="SSF46689">
    <property type="entry name" value="Homeodomain-like"/>
    <property type="match status" value="1"/>
</dbReference>
<dbReference type="AlphaFoldDB" id="A0A256FLH1"/>
<dbReference type="Gene3D" id="1.10.10.10">
    <property type="entry name" value="Winged helix-like DNA-binding domain superfamily/Winged helix DNA-binding domain"/>
    <property type="match status" value="1"/>
</dbReference>
<feature type="domain" description="HTH rpiR-type" evidence="5">
    <location>
        <begin position="1"/>
        <end position="77"/>
    </location>
</feature>
<keyword evidence="3" id="KW-0804">Transcription</keyword>
<dbReference type="PANTHER" id="PTHR30514">
    <property type="entry name" value="GLUCOKINASE"/>
    <property type="match status" value="1"/>
</dbReference>
<dbReference type="GO" id="GO:1901135">
    <property type="term" value="P:carbohydrate derivative metabolic process"/>
    <property type="evidence" value="ECO:0007669"/>
    <property type="project" value="InterPro"/>
</dbReference>
<dbReference type="GO" id="GO:0097367">
    <property type="term" value="F:carbohydrate derivative binding"/>
    <property type="evidence" value="ECO:0007669"/>
    <property type="project" value="InterPro"/>
</dbReference>
<reference evidence="6 7" key="1">
    <citation type="submission" date="2017-07" db="EMBL/GenBank/DDBJ databases">
        <title>Phylogenetic study on the rhizospheric bacterium Ochrobactrum sp. A44.</title>
        <authorList>
            <person name="Krzyzanowska D.M."/>
            <person name="Ossowicki A."/>
            <person name="Rajewska M."/>
            <person name="Maciag T."/>
            <person name="Kaczynski Z."/>
            <person name="Czerwicka M."/>
            <person name="Jafra S."/>
        </authorList>
    </citation>
    <scope>NUCLEOTIDE SEQUENCE [LARGE SCALE GENOMIC DNA]</scope>
    <source>
        <strain evidence="6 7">PR17</strain>
    </source>
</reference>
<dbReference type="InterPro" id="IPR035472">
    <property type="entry name" value="RpiR-like_SIS"/>
</dbReference>
<dbReference type="InterPro" id="IPR000281">
    <property type="entry name" value="HTH_RpiR"/>
</dbReference>
<organism evidence="6 7">
    <name type="scientific">Brucella rhizosphaerae</name>
    <dbReference type="NCBI Taxonomy" id="571254"/>
    <lineage>
        <taxon>Bacteria</taxon>
        <taxon>Pseudomonadati</taxon>
        <taxon>Pseudomonadota</taxon>
        <taxon>Alphaproteobacteria</taxon>
        <taxon>Hyphomicrobiales</taxon>
        <taxon>Brucellaceae</taxon>
        <taxon>Brucella/Ochrobactrum group</taxon>
        <taxon>Brucella</taxon>
    </lineage>
</organism>
<evidence type="ECO:0000256" key="4">
    <source>
        <dbReference type="SAM" id="MobiDB-lite"/>
    </source>
</evidence>
<evidence type="ECO:0000313" key="6">
    <source>
        <dbReference type="EMBL" id="OYR15281.1"/>
    </source>
</evidence>
<dbReference type="SUPFAM" id="SSF53697">
    <property type="entry name" value="SIS domain"/>
    <property type="match status" value="1"/>
</dbReference>
<evidence type="ECO:0000256" key="1">
    <source>
        <dbReference type="ARBA" id="ARBA00023015"/>
    </source>
</evidence>
<dbReference type="InterPro" id="IPR046348">
    <property type="entry name" value="SIS_dom_sf"/>
</dbReference>
<dbReference type="Pfam" id="PF01380">
    <property type="entry name" value="SIS"/>
    <property type="match status" value="1"/>
</dbReference>
<dbReference type="EMBL" id="NNRK01000025">
    <property type="protein sequence ID" value="OYR15281.1"/>
    <property type="molecule type" value="Genomic_DNA"/>
</dbReference>
<gene>
    <name evidence="6" type="ORF">CEV32_4553</name>
</gene>
<protein>
    <submittedName>
        <fullName evidence="6">SIS domain protein</fullName>
    </submittedName>
</protein>
<comment type="caution">
    <text evidence="6">The sequence shown here is derived from an EMBL/GenBank/DDBJ whole genome shotgun (WGS) entry which is preliminary data.</text>
</comment>